<evidence type="ECO:0000256" key="15">
    <source>
        <dbReference type="PROSITE-ProRule" id="PRU00047"/>
    </source>
</evidence>
<dbReference type="InterPro" id="IPR000953">
    <property type="entry name" value="Chromo/chromo_shadow_dom"/>
</dbReference>
<keyword evidence="13 16" id="KW-0687">Ribonucleoprotein</keyword>
<dbReference type="PROSITE" id="PS50013">
    <property type="entry name" value="CHROMO_2"/>
    <property type="match status" value="1"/>
</dbReference>
<dbReference type="SUPFAM" id="SSF54843">
    <property type="entry name" value="Ribosomal protein L22"/>
    <property type="match status" value="1"/>
</dbReference>
<evidence type="ECO:0000256" key="9">
    <source>
        <dbReference type="ARBA" id="ARBA00022801"/>
    </source>
</evidence>
<dbReference type="PANTHER" id="PTHR35046:SF9">
    <property type="entry name" value="RNA-DIRECTED DNA POLYMERASE"/>
    <property type="match status" value="1"/>
</dbReference>
<dbReference type="GO" id="GO:0015074">
    <property type="term" value="P:DNA integration"/>
    <property type="evidence" value="ECO:0007669"/>
    <property type="project" value="InterPro"/>
</dbReference>
<feature type="domain" description="Integrase catalytic" evidence="21">
    <location>
        <begin position="1176"/>
        <end position="1336"/>
    </location>
</feature>
<keyword evidence="15" id="KW-0479">Metal-binding</keyword>
<dbReference type="InterPro" id="IPR012337">
    <property type="entry name" value="RNaseH-like_sf"/>
</dbReference>
<dbReference type="SMR" id="A0A8T3AII9"/>
<keyword evidence="3" id="KW-0645">Protease</keyword>
<dbReference type="Pfam" id="PF03732">
    <property type="entry name" value="Retrotrans_gag"/>
    <property type="match status" value="1"/>
</dbReference>
<dbReference type="HAMAP" id="MF_01331_B">
    <property type="entry name" value="Ribosomal_uL22_B"/>
    <property type="match status" value="1"/>
</dbReference>
<dbReference type="SMART" id="SM00343">
    <property type="entry name" value="ZnF_C2HC"/>
    <property type="match status" value="1"/>
</dbReference>
<evidence type="ECO:0000256" key="2">
    <source>
        <dbReference type="ARBA" id="ARBA00012493"/>
    </source>
</evidence>
<organism evidence="22 23">
    <name type="scientific">Dendrobium nobile</name>
    <name type="common">Orchid</name>
    <dbReference type="NCBI Taxonomy" id="94219"/>
    <lineage>
        <taxon>Eukaryota</taxon>
        <taxon>Viridiplantae</taxon>
        <taxon>Streptophyta</taxon>
        <taxon>Embryophyta</taxon>
        <taxon>Tracheophyta</taxon>
        <taxon>Spermatophyta</taxon>
        <taxon>Magnoliopsida</taxon>
        <taxon>Liliopsida</taxon>
        <taxon>Asparagales</taxon>
        <taxon>Orchidaceae</taxon>
        <taxon>Epidendroideae</taxon>
        <taxon>Malaxideae</taxon>
        <taxon>Dendrobiinae</taxon>
        <taxon>Dendrobium</taxon>
    </lineage>
</organism>
<evidence type="ECO:0000256" key="17">
    <source>
        <dbReference type="SAM" id="MobiDB-lite"/>
    </source>
</evidence>
<evidence type="ECO:0000259" key="18">
    <source>
        <dbReference type="PROSITE" id="PS50013"/>
    </source>
</evidence>
<keyword evidence="15" id="KW-0862">Zinc</keyword>
<dbReference type="OrthoDB" id="779668at2759"/>
<keyword evidence="11" id="KW-0695">RNA-directed DNA polymerase</keyword>
<evidence type="ECO:0000256" key="1">
    <source>
        <dbReference type="ARBA" id="ARBA00009451"/>
    </source>
</evidence>
<evidence type="ECO:0000256" key="3">
    <source>
        <dbReference type="ARBA" id="ARBA00022670"/>
    </source>
</evidence>
<dbReference type="InterPro" id="IPR005162">
    <property type="entry name" value="Retrotrans_gag_dom"/>
</dbReference>
<dbReference type="InterPro" id="IPR021109">
    <property type="entry name" value="Peptidase_aspartic_dom_sf"/>
</dbReference>
<dbReference type="InterPro" id="IPR043128">
    <property type="entry name" value="Rev_trsase/Diguanyl_cyclase"/>
</dbReference>
<dbReference type="GO" id="GO:0008270">
    <property type="term" value="F:zinc ion binding"/>
    <property type="evidence" value="ECO:0007669"/>
    <property type="project" value="UniProtKB-KW"/>
</dbReference>
<proteinExistence type="inferred from homology"/>
<dbReference type="InterPro" id="IPR023780">
    <property type="entry name" value="Chromo_domain"/>
</dbReference>
<name>A0A8T3AII9_DENNO</name>
<dbReference type="CDD" id="cd00303">
    <property type="entry name" value="retropepsin_like"/>
    <property type="match status" value="1"/>
</dbReference>
<keyword evidence="9" id="KW-0378">Hydrolase</keyword>
<keyword evidence="4" id="KW-0808">Transferase</keyword>
<keyword evidence="5" id="KW-0548">Nucleotidyltransferase</keyword>
<accession>A0A8T3AII9</accession>
<dbReference type="GO" id="GO:0019843">
    <property type="term" value="F:rRNA binding"/>
    <property type="evidence" value="ECO:0007669"/>
    <property type="project" value="UniProtKB-KW"/>
</dbReference>
<dbReference type="GO" id="GO:0004519">
    <property type="term" value="F:endonuclease activity"/>
    <property type="evidence" value="ECO:0007669"/>
    <property type="project" value="UniProtKB-KW"/>
</dbReference>
<evidence type="ECO:0000256" key="13">
    <source>
        <dbReference type="ARBA" id="ARBA00023274"/>
    </source>
</evidence>
<keyword evidence="23" id="KW-1185">Reference proteome</keyword>
<evidence type="ECO:0000259" key="21">
    <source>
        <dbReference type="PROSITE" id="PS50994"/>
    </source>
</evidence>
<keyword evidence="15" id="KW-0863">Zinc-finger</keyword>
<evidence type="ECO:0000256" key="14">
    <source>
        <dbReference type="ARBA" id="ARBA00035285"/>
    </source>
</evidence>
<dbReference type="CDD" id="cd09274">
    <property type="entry name" value="RNase_HI_RT_Ty3"/>
    <property type="match status" value="1"/>
</dbReference>
<dbReference type="InterPro" id="IPR041588">
    <property type="entry name" value="Integrase_H2C2"/>
</dbReference>
<evidence type="ECO:0000256" key="12">
    <source>
        <dbReference type="ARBA" id="ARBA00022980"/>
    </source>
</evidence>
<dbReference type="InterPro" id="IPR001878">
    <property type="entry name" value="Znf_CCHC"/>
</dbReference>
<dbReference type="InterPro" id="IPR043502">
    <property type="entry name" value="DNA/RNA_pol_sf"/>
</dbReference>
<dbReference type="InterPro" id="IPR016197">
    <property type="entry name" value="Chromo-like_dom_sf"/>
</dbReference>
<keyword evidence="10" id="KW-0694">RNA-binding</keyword>
<gene>
    <name evidence="22" type="ORF">KFK09_021883</name>
</gene>
<dbReference type="SUPFAM" id="SSF54160">
    <property type="entry name" value="Chromo domain-like"/>
    <property type="match status" value="1"/>
</dbReference>
<feature type="compositionally biased region" description="Polar residues" evidence="17">
    <location>
        <begin position="317"/>
        <end position="329"/>
    </location>
</feature>
<dbReference type="InterPro" id="IPR036394">
    <property type="entry name" value="Ribosomal_uL22_sf"/>
</dbReference>
<comment type="caution">
    <text evidence="22">The sequence shown here is derived from an EMBL/GenBank/DDBJ whole genome shotgun (WGS) entry which is preliminary data.</text>
</comment>
<dbReference type="GO" id="GO:0003964">
    <property type="term" value="F:RNA-directed DNA polymerase activity"/>
    <property type="evidence" value="ECO:0007669"/>
    <property type="project" value="UniProtKB-KW"/>
</dbReference>
<evidence type="ECO:0000256" key="5">
    <source>
        <dbReference type="ARBA" id="ARBA00022695"/>
    </source>
</evidence>
<dbReference type="InterPro" id="IPR036397">
    <property type="entry name" value="RNaseH_sf"/>
</dbReference>
<dbReference type="FunFam" id="3.10.10.10:FF:000007">
    <property type="entry name" value="Retrovirus-related Pol polyprotein from transposon 17.6-like Protein"/>
    <property type="match status" value="1"/>
</dbReference>
<dbReference type="FunFam" id="3.30.70.270:FF:000020">
    <property type="entry name" value="Transposon Tf2-6 polyprotein-like Protein"/>
    <property type="match status" value="1"/>
</dbReference>
<dbReference type="InterPro" id="IPR001584">
    <property type="entry name" value="Integrase_cat-core"/>
</dbReference>
<feature type="domain" description="CCHC-type" evidence="19">
    <location>
        <begin position="331"/>
        <end position="345"/>
    </location>
</feature>
<dbReference type="Pfam" id="PF00385">
    <property type="entry name" value="Chromo"/>
    <property type="match status" value="1"/>
</dbReference>
<dbReference type="InterPro" id="IPR005727">
    <property type="entry name" value="Ribosomal_uL22_bac/chlpt-type"/>
</dbReference>
<dbReference type="PROSITE" id="PS50878">
    <property type="entry name" value="RT_POL"/>
    <property type="match status" value="1"/>
</dbReference>
<protein>
    <recommendedName>
        <fullName evidence="14">Large ribosomal subunit protein uL22c</fullName>
        <ecNumber evidence="2">2.7.7.49</ecNumber>
    </recommendedName>
</protein>
<dbReference type="Gene3D" id="3.90.470.10">
    <property type="entry name" value="Ribosomal protein L22/L17"/>
    <property type="match status" value="1"/>
</dbReference>
<dbReference type="InterPro" id="IPR000477">
    <property type="entry name" value="RT_dom"/>
</dbReference>
<evidence type="ECO:0000256" key="8">
    <source>
        <dbReference type="ARBA" id="ARBA00022759"/>
    </source>
</evidence>
<evidence type="ECO:0000256" key="16">
    <source>
        <dbReference type="RuleBase" id="RU004005"/>
    </source>
</evidence>
<feature type="compositionally biased region" description="Basic and acidic residues" evidence="17">
    <location>
        <begin position="263"/>
        <end position="278"/>
    </location>
</feature>
<dbReference type="FunFam" id="3.90.470.10:FF:000013">
    <property type="entry name" value="50S ribosomal protein L22"/>
    <property type="match status" value="1"/>
</dbReference>
<evidence type="ECO:0000256" key="4">
    <source>
        <dbReference type="ARBA" id="ARBA00022679"/>
    </source>
</evidence>
<dbReference type="Pfam" id="PF17921">
    <property type="entry name" value="Integrase_H2C2"/>
    <property type="match status" value="1"/>
</dbReference>
<evidence type="ECO:0000313" key="22">
    <source>
        <dbReference type="EMBL" id="KAI0495582.1"/>
    </source>
</evidence>
<comment type="similarity">
    <text evidence="1 16">Belongs to the universal ribosomal protein uL22 family.</text>
</comment>
<feature type="domain" description="Reverse transcriptase" evidence="20">
    <location>
        <begin position="658"/>
        <end position="837"/>
    </location>
</feature>
<dbReference type="NCBIfam" id="TIGR01044">
    <property type="entry name" value="rplV_bact"/>
    <property type="match status" value="1"/>
</dbReference>
<dbReference type="Gene3D" id="2.40.50.40">
    <property type="match status" value="1"/>
</dbReference>
<evidence type="ECO:0000256" key="7">
    <source>
        <dbReference type="ARBA" id="ARBA00022730"/>
    </source>
</evidence>
<dbReference type="Gene3D" id="3.30.420.10">
    <property type="entry name" value="Ribonuclease H-like superfamily/Ribonuclease H"/>
    <property type="match status" value="1"/>
</dbReference>
<dbReference type="EC" id="2.7.7.49" evidence="2"/>
<dbReference type="InterPro" id="IPR041373">
    <property type="entry name" value="RT_RNaseH"/>
</dbReference>
<dbReference type="PROSITE" id="PS50994">
    <property type="entry name" value="INTEGRASE"/>
    <property type="match status" value="1"/>
</dbReference>
<evidence type="ECO:0000256" key="10">
    <source>
        <dbReference type="ARBA" id="ARBA00022884"/>
    </source>
</evidence>
<dbReference type="CDD" id="cd00336">
    <property type="entry name" value="Ribosomal_L22"/>
    <property type="match status" value="1"/>
</dbReference>
<feature type="region of interest" description="Disordered" evidence="17">
    <location>
        <begin position="43"/>
        <end position="76"/>
    </location>
</feature>
<dbReference type="Gene3D" id="3.10.10.10">
    <property type="entry name" value="HIV Type 1 Reverse Transcriptase, subunit A, domain 1"/>
    <property type="match status" value="1"/>
</dbReference>
<evidence type="ECO:0000256" key="11">
    <source>
        <dbReference type="ARBA" id="ARBA00022918"/>
    </source>
</evidence>
<dbReference type="FunFam" id="3.30.420.10:FF:000032">
    <property type="entry name" value="Retrovirus-related Pol polyprotein from transposon 297-like Protein"/>
    <property type="match status" value="1"/>
</dbReference>
<keyword evidence="6" id="KW-0540">Nuclease</keyword>
<dbReference type="PROSITE" id="PS50158">
    <property type="entry name" value="ZF_CCHC"/>
    <property type="match status" value="1"/>
</dbReference>
<keyword evidence="8" id="KW-0255">Endonuclease</keyword>
<dbReference type="GO" id="GO:0003735">
    <property type="term" value="F:structural constituent of ribosome"/>
    <property type="evidence" value="ECO:0007669"/>
    <property type="project" value="InterPro"/>
</dbReference>
<dbReference type="EMBL" id="JAGYWB010000016">
    <property type="protein sequence ID" value="KAI0495582.1"/>
    <property type="molecule type" value="Genomic_DNA"/>
</dbReference>
<dbReference type="Gene3D" id="1.10.340.70">
    <property type="match status" value="1"/>
</dbReference>
<dbReference type="InterPro" id="IPR056924">
    <property type="entry name" value="SH3_Tf2-1"/>
</dbReference>
<dbReference type="SMART" id="SM00298">
    <property type="entry name" value="CHROMO"/>
    <property type="match status" value="1"/>
</dbReference>
<sequence>MDPEQLSRTLDLLVGQMGAISQQLKQNQSDLVRRQTIDRFDNLERGRNQAPLYTPSRPPSMYGDDTFQDDGPPRAPYRNPHYIHDTNHDPDIHLLKNIKVEAPTFDGTLDPQLFLDKIKGMDSFFKWYNISEARKVRFAEMKLIGRASQFWSNIESLRESRNEYPITDWASMKRELKQKYLPPSYFPRLLDRWNRLTQGSKPVKDYIASFDDYLIRCKGETSTTPAQILSMFRTGLREDLRNELFARNITTLENAYSLVLDLEESRSQHPSRSHDSRPSYRSAGSSTSHPPASRPTPGSTTRPPTGPPAPRFDSRSKPPTTDAPRSSPRTKCFRCQGYGHIASQCSSPYKVSIVEEVTEDDLEPEVDQIHQVEGEGKYFEEGDDTTVLSCLRQSDTSPICVVRCALSHPTPTDDWRRTTIFHTYTKIKDKNCKVIVDSASCINAVSSSMVSQLGLSAVPHPNPYKVSWVNSNGLEVKERSHVPISFATYKENVWCDVLTMNVGQILLGRPWIYDNDVHIYGRSNTCVFEHVGKKIKLLPSQPRVTDATKSNPTKSKRDLNLVTAKDMITEIAQGAPLFALVARETSTESDEPIPEAVQPILGQYADVFPDDLPDQLPPLRDIQHAIDFVPGASLPNLPHYRMNPSEHAELKKQVDELLQRGFIKESLSPCAVPTLLTPKKDGTWRMCVDSRAINKITVKYRFPIPRLDDMLDMMTGATLFSKIDLKSGYHQIRIRPGDEWKTAFKTKDGLYEWLVMPFGLSNAPSTYMRVMTQVLLPFMGKFVVVYFDDILIYSHSVDQHLDHLRQVCDVLRKEQFYANPKKCTFLVDQVIFLGFIVSAQGVSADPEKVRAIVDWPVPQNIREVRSFHGLATFYRRFIRNFSTIVSPITDCLKKGDFHWTPAATRAFDEIKKRMVEAPVMRLPDFSKVFEVTCDASGVGIGGVLSQEGHPVAYFSEKLNDIRQRYSTYDKEFYAVIQSLRYWRHYLLPQEFVIFSDHEALRYINSQKKLNARHGRWVEFLQEYTYTLRHKAGVENKAADTLSRRMMTTLELRAEVVGFDQMKMDYLECPDFKEIYSSLSTGSARLVDDFLLDDGYLFKAQKLCIPRTSLREFLVWELHAGGLAGHFGRDKTIEAVEYRFFWPSLKRDVGRMVARCHTCQLAKQRKQNTGLYTPLLVPSCPWQDVSMDFVLGLPKTLRRNDAICVVVDRFSKMAHFLPCSKTSDASHIAKLYFNEVVRLHGLPKTIVSDRDVKFTSYFWKTLWMKMGTKLHFSTAFHPQTDGQTEVVNRSLGNLLRSLVGDHIRDWDTILPTAEFAYNNSVNRTTGLSPSEIVYGFKPRQPLDLIPMSSRYRISESASAFASHLHELHKEIAQNIEKSNKDYKLYADLKRRFKTFKVGDFVMVRIRPERFPQGTVKKLHAKSAGPFKILRKINDNAYVVDLPEDFNINPTFNIEDLVAYKGPDFNPPNPFLQQPDITPPLENPNLPPLPTIPKLPMADKVGTVLSDDIISTKEGGRRRYLIRWRGKPESEDTWIDREELQRIDPDALELYERDSYSTESSFLPPRENDGDISWKSPKKVNLVAKLVRGMRVEDALLQLQVLVKRAAKTVYQVIHSARANAAHNHGLDPDKLIVAEAFVGKGIYLKRLSYHAKGRSGIMVRPKCRLTVVVRETTPEEEAKIAKLRVMNYKKLTRKEKQLVPHQLIEITPRWSRQRKDEAA</sequence>
<reference evidence="22" key="1">
    <citation type="journal article" date="2022" name="Front. Genet.">
        <title>Chromosome-Scale Assembly of the Dendrobium nobile Genome Provides Insights Into the Molecular Mechanism of the Biosynthesis of the Medicinal Active Ingredient of Dendrobium.</title>
        <authorList>
            <person name="Xu Q."/>
            <person name="Niu S.-C."/>
            <person name="Li K.-L."/>
            <person name="Zheng P.-J."/>
            <person name="Zhang X.-J."/>
            <person name="Jia Y."/>
            <person name="Liu Y."/>
            <person name="Niu Y.-X."/>
            <person name="Yu L.-H."/>
            <person name="Chen D.-F."/>
            <person name="Zhang G.-Q."/>
        </authorList>
    </citation>
    <scope>NUCLEOTIDE SEQUENCE</scope>
    <source>
        <tissue evidence="22">Leaf</tissue>
    </source>
</reference>
<dbReference type="SUPFAM" id="SSF57756">
    <property type="entry name" value="Retrovirus zinc finger-like domains"/>
    <property type="match status" value="1"/>
</dbReference>
<dbReference type="InterPro" id="IPR001063">
    <property type="entry name" value="Ribosomal_uL22"/>
</dbReference>
<evidence type="ECO:0000313" key="23">
    <source>
        <dbReference type="Proteomes" id="UP000829196"/>
    </source>
</evidence>
<dbReference type="InterPro" id="IPR036875">
    <property type="entry name" value="Znf_CCHC_sf"/>
</dbReference>
<evidence type="ECO:0000259" key="19">
    <source>
        <dbReference type="PROSITE" id="PS50158"/>
    </source>
</evidence>
<dbReference type="Gene3D" id="2.40.70.10">
    <property type="entry name" value="Acid Proteases"/>
    <property type="match status" value="1"/>
</dbReference>
<dbReference type="SUPFAM" id="SSF56672">
    <property type="entry name" value="DNA/RNA polymerases"/>
    <property type="match status" value="1"/>
</dbReference>
<dbReference type="CDD" id="cd00024">
    <property type="entry name" value="CD_CSD"/>
    <property type="match status" value="1"/>
</dbReference>
<dbReference type="Gene3D" id="3.30.70.270">
    <property type="match status" value="2"/>
</dbReference>
<dbReference type="Proteomes" id="UP000829196">
    <property type="component" value="Unassembled WGS sequence"/>
</dbReference>
<keyword evidence="7" id="KW-0699">rRNA-binding</keyword>
<dbReference type="GO" id="GO:0006508">
    <property type="term" value="P:proteolysis"/>
    <property type="evidence" value="ECO:0007669"/>
    <property type="project" value="UniProtKB-KW"/>
</dbReference>
<dbReference type="Pfam" id="PF00237">
    <property type="entry name" value="Ribosomal_L22"/>
    <property type="match status" value="1"/>
</dbReference>
<feature type="domain" description="Chromo" evidence="18">
    <location>
        <begin position="1497"/>
        <end position="1561"/>
    </location>
</feature>
<evidence type="ECO:0000259" key="20">
    <source>
        <dbReference type="PROSITE" id="PS50878"/>
    </source>
</evidence>
<dbReference type="CDD" id="cd01647">
    <property type="entry name" value="RT_LTR"/>
    <property type="match status" value="1"/>
</dbReference>
<feature type="region of interest" description="Disordered" evidence="17">
    <location>
        <begin position="263"/>
        <end position="329"/>
    </location>
</feature>
<evidence type="ECO:0000256" key="6">
    <source>
        <dbReference type="ARBA" id="ARBA00022722"/>
    </source>
</evidence>
<keyword evidence="12 16" id="KW-0689">Ribosomal protein</keyword>
<dbReference type="GO" id="GO:0006412">
    <property type="term" value="P:translation"/>
    <property type="evidence" value="ECO:0007669"/>
    <property type="project" value="InterPro"/>
</dbReference>
<dbReference type="Pfam" id="PF00078">
    <property type="entry name" value="RVT_1"/>
    <property type="match status" value="1"/>
</dbReference>
<dbReference type="GO" id="GO:0015934">
    <property type="term" value="C:large ribosomal subunit"/>
    <property type="evidence" value="ECO:0007669"/>
    <property type="project" value="InterPro"/>
</dbReference>
<dbReference type="PANTHER" id="PTHR35046">
    <property type="entry name" value="ZINC KNUCKLE (CCHC-TYPE) FAMILY PROTEIN"/>
    <property type="match status" value="1"/>
</dbReference>
<dbReference type="GO" id="GO:0008233">
    <property type="term" value="F:peptidase activity"/>
    <property type="evidence" value="ECO:0007669"/>
    <property type="project" value="UniProtKB-KW"/>
</dbReference>
<dbReference type="SUPFAM" id="SSF53098">
    <property type="entry name" value="Ribonuclease H-like"/>
    <property type="match status" value="1"/>
</dbReference>
<dbReference type="Pfam" id="PF24626">
    <property type="entry name" value="SH3_Tf2-1"/>
    <property type="match status" value="1"/>
</dbReference>
<dbReference type="Pfam" id="PF17917">
    <property type="entry name" value="RT_RNaseH"/>
    <property type="match status" value="1"/>
</dbReference>